<accession>A0A4Y2LS70</accession>
<keyword evidence="3" id="KW-1185">Reference proteome</keyword>
<name>A0A4Y2LS70_ARAVE</name>
<organism evidence="2 3">
    <name type="scientific">Araneus ventricosus</name>
    <name type="common">Orbweaver spider</name>
    <name type="synonym">Epeira ventricosa</name>
    <dbReference type="NCBI Taxonomy" id="182803"/>
    <lineage>
        <taxon>Eukaryota</taxon>
        <taxon>Metazoa</taxon>
        <taxon>Ecdysozoa</taxon>
        <taxon>Arthropoda</taxon>
        <taxon>Chelicerata</taxon>
        <taxon>Arachnida</taxon>
        <taxon>Araneae</taxon>
        <taxon>Araneomorphae</taxon>
        <taxon>Entelegynae</taxon>
        <taxon>Araneoidea</taxon>
        <taxon>Araneidae</taxon>
        <taxon>Araneus</taxon>
    </lineage>
</organism>
<dbReference type="Proteomes" id="UP000499080">
    <property type="component" value="Unassembled WGS sequence"/>
</dbReference>
<feature type="compositionally biased region" description="Polar residues" evidence="1">
    <location>
        <begin position="7"/>
        <end position="19"/>
    </location>
</feature>
<protein>
    <submittedName>
        <fullName evidence="2">Uncharacterized protein</fullName>
    </submittedName>
</protein>
<proteinExistence type="predicted"/>
<gene>
    <name evidence="2" type="ORF">AVEN_238509_1</name>
</gene>
<reference evidence="2 3" key="1">
    <citation type="journal article" date="2019" name="Sci. Rep.">
        <title>Orb-weaving spider Araneus ventricosus genome elucidates the spidroin gene catalogue.</title>
        <authorList>
            <person name="Kono N."/>
            <person name="Nakamura H."/>
            <person name="Ohtoshi R."/>
            <person name="Moran D.A.P."/>
            <person name="Shinohara A."/>
            <person name="Yoshida Y."/>
            <person name="Fujiwara M."/>
            <person name="Mori M."/>
            <person name="Tomita M."/>
            <person name="Arakawa K."/>
        </authorList>
    </citation>
    <scope>NUCLEOTIDE SEQUENCE [LARGE SCALE GENOMIC DNA]</scope>
</reference>
<evidence type="ECO:0000256" key="1">
    <source>
        <dbReference type="SAM" id="MobiDB-lite"/>
    </source>
</evidence>
<sequence>MCLNIVRSETISETSQAGYSRSDRSTPFGARLTRHFQSSAYQFRWVIHGNSMQITQTVTSAFQGYCVDPSSRFRNGTTRPAFPRELHPLPHFVVFAFVRKSRSPLTHDCISVLWPSVPNEKWNRMKIQTFRPPHAHSHNAAILVTRRYAVLNLLQRENSVLNGY</sequence>
<evidence type="ECO:0000313" key="3">
    <source>
        <dbReference type="Proteomes" id="UP000499080"/>
    </source>
</evidence>
<comment type="caution">
    <text evidence="2">The sequence shown here is derived from an EMBL/GenBank/DDBJ whole genome shotgun (WGS) entry which is preliminary data.</text>
</comment>
<dbReference type="EMBL" id="BGPR01006119">
    <property type="protein sequence ID" value="GBN16207.1"/>
    <property type="molecule type" value="Genomic_DNA"/>
</dbReference>
<dbReference type="AlphaFoldDB" id="A0A4Y2LS70"/>
<evidence type="ECO:0000313" key="2">
    <source>
        <dbReference type="EMBL" id="GBN16207.1"/>
    </source>
</evidence>
<feature type="region of interest" description="Disordered" evidence="1">
    <location>
        <begin position="1"/>
        <end position="24"/>
    </location>
</feature>